<dbReference type="Pfam" id="PF08543">
    <property type="entry name" value="Phos_pyr_kin"/>
    <property type="match status" value="1"/>
</dbReference>
<dbReference type="CDD" id="cd01173">
    <property type="entry name" value="pyridoxal_pyridoxamine_kinase"/>
    <property type="match status" value="1"/>
</dbReference>
<dbReference type="KEGG" id="som:SOMG_04899"/>
<evidence type="ECO:0000256" key="2">
    <source>
        <dbReference type="ARBA" id="ARBA00008805"/>
    </source>
</evidence>
<evidence type="ECO:0000256" key="1">
    <source>
        <dbReference type="ARBA" id="ARBA00004496"/>
    </source>
</evidence>
<dbReference type="GO" id="GO:0009443">
    <property type="term" value="P:pyridoxal 5'-phosphate salvage"/>
    <property type="evidence" value="ECO:0007669"/>
    <property type="project" value="InterPro"/>
</dbReference>
<dbReference type="InterPro" id="IPR029056">
    <property type="entry name" value="Ribokinase-like"/>
</dbReference>
<keyword evidence="4" id="KW-0963">Cytoplasm</keyword>
<dbReference type="Proteomes" id="UP001212411">
    <property type="component" value="Chromosome 3"/>
</dbReference>
<sequence length="335" mass="38236">MPVSEVAKRVLSIQSSVSHGYVGNRSATFPLQLHEWEVDVVPTVHFSNHLGYGSTRGRACKPSEVLELLEALLEKNHFVYDAILTGFIPNQRILQVVSKLLIEYQSRHPHVKWIADPVMGDQGETYVEEDVLNTYKDVLSHAFLITPNAFEVKLLTDVSVVNKATALYGLKRIYELYKVPQVVITSFEDADNSDLLFSMGYSLKENTFYSFLYSYPSLSGIFTGTGDLFSGLTLAKYVDEESRQKDKTSKNEREKNSSLGFFTEVIGQVLTCMRFVLIRTKEYTLQQLKHDSSIEKNRFLLSNACELRLVQSRDDLISKKNIYTPEEWNGLERNF</sequence>
<evidence type="ECO:0000313" key="11">
    <source>
        <dbReference type="Proteomes" id="UP001212411"/>
    </source>
</evidence>
<comment type="similarity">
    <text evidence="2">Belongs to the pyridoxine kinase family.</text>
</comment>
<keyword evidence="5" id="KW-0808">Transferase</keyword>
<evidence type="ECO:0000256" key="7">
    <source>
        <dbReference type="ARBA" id="ARBA00022777"/>
    </source>
</evidence>
<gene>
    <name evidence="10" type="ORF">SOMG_04899</name>
</gene>
<evidence type="ECO:0000256" key="6">
    <source>
        <dbReference type="ARBA" id="ARBA00022741"/>
    </source>
</evidence>
<organism evidence="10 11">
    <name type="scientific">Schizosaccharomyces osmophilus</name>
    <dbReference type="NCBI Taxonomy" id="2545709"/>
    <lineage>
        <taxon>Eukaryota</taxon>
        <taxon>Fungi</taxon>
        <taxon>Dikarya</taxon>
        <taxon>Ascomycota</taxon>
        <taxon>Taphrinomycotina</taxon>
        <taxon>Schizosaccharomycetes</taxon>
        <taxon>Schizosaccharomycetales</taxon>
        <taxon>Schizosaccharomycetaceae</taxon>
        <taxon>Schizosaccharomyces</taxon>
    </lineage>
</organism>
<proteinExistence type="inferred from homology"/>
<evidence type="ECO:0000256" key="8">
    <source>
        <dbReference type="ARBA" id="ARBA00022840"/>
    </source>
</evidence>
<dbReference type="InterPro" id="IPR004625">
    <property type="entry name" value="PyrdxlKinase"/>
</dbReference>
<evidence type="ECO:0000256" key="5">
    <source>
        <dbReference type="ARBA" id="ARBA00022679"/>
    </source>
</evidence>
<dbReference type="GeneID" id="80878364"/>
<dbReference type="NCBIfam" id="TIGR00687">
    <property type="entry name" value="pyridox_kin"/>
    <property type="match status" value="1"/>
</dbReference>
<evidence type="ECO:0000259" key="9">
    <source>
        <dbReference type="Pfam" id="PF08543"/>
    </source>
</evidence>
<keyword evidence="11" id="KW-1185">Reference proteome</keyword>
<dbReference type="GO" id="GO:0008478">
    <property type="term" value="F:pyridoxal kinase activity"/>
    <property type="evidence" value="ECO:0007669"/>
    <property type="project" value="UniProtKB-EC"/>
</dbReference>
<dbReference type="RefSeq" id="XP_056038943.1">
    <property type="nucleotide sequence ID" value="XM_056183675.1"/>
</dbReference>
<dbReference type="PANTHER" id="PTHR10534:SF2">
    <property type="entry name" value="PYRIDOXAL KINASE"/>
    <property type="match status" value="1"/>
</dbReference>
<comment type="subcellular location">
    <subcellularLocation>
        <location evidence="1">Cytoplasm</location>
    </subcellularLocation>
</comment>
<feature type="domain" description="Pyridoxamine kinase/Phosphomethylpyrimidine kinase" evidence="9">
    <location>
        <begin position="61"/>
        <end position="238"/>
    </location>
</feature>
<evidence type="ECO:0000256" key="3">
    <source>
        <dbReference type="ARBA" id="ARBA00012104"/>
    </source>
</evidence>
<keyword evidence="7 10" id="KW-0418">Kinase</keyword>
<keyword evidence="6" id="KW-0547">Nucleotide-binding</keyword>
<reference evidence="10 11" key="1">
    <citation type="journal article" date="2023" name="G3 (Bethesda)">
        <title>A high-quality reference genome for the fission yeast Schizosaccharomyces osmophilus.</title>
        <authorList>
            <person name="Jia G.S."/>
            <person name="Zhang W.C."/>
            <person name="Liang Y."/>
            <person name="Liu X.H."/>
            <person name="Rhind N."/>
            <person name="Pidoux A."/>
            <person name="Brysch-Herzberg M."/>
            <person name="Du L.L."/>
        </authorList>
    </citation>
    <scope>NUCLEOTIDE SEQUENCE [LARGE SCALE GENOMIC DNA]</scope>
    <source>
        <strain evidence="10 11">CBS 15793</strain>
    </source>
</reference>
<dbReference type="EMBL" id="CP115613">
    <property type="protein sequence ID" value="WBW74700.1"/>
    <property type="molecule type" value="Genomic_DNA"/>
</dbReference>
<evidence type="ECO:0000256" key="4">
    <source>
        <dbReference type="ARBA" id="ARBA00022490"/>
    </source>
</evidence>
<evidence type="ECO:0000313" key="10">
    <source>
        <dbReference type="EMBL" id="WBW74700.1"/>
    </source>
</evidence>
<dbReference type="Gene3D" id="3.40.1190.20">
    <property type="match status" value="1"/>
</dbReference>
<dbReference type="AlphaFoldDB" id="A0AAE9WED2"/>
<dbReference type="GO" id="GO:0005829">
    <property type="term" value="C:cytosol"/>
    <property type="evidence" value="ECO:0007669"/>
    <property type="project" value="TreeGrafter"/>
</dbReference>
<dbReference type="GO" id="GO:0005524">
    <property type="term" value="F:ATP binding"/>
    <property type="evidence" value="ECO:0007669"/>
    <property type="project" value="UniProtKB-KW"/>
</dbReference>
<accession>A0AAE9WED2</accession>
<protein>
    <recommendedName>
        <fullName evidence="3">pyridoxal kinase</fullName>
        <ecNumber evidence="3">2.7.1.35</ecNumber>
    </recommendedName>
</protein>
<dbReference type="SUPFAM" id="SSF53613">
    <property type="entry name" value="Ribokinase-like"/>
    <property type="match status" value="1"/>
</dbReference>
<name>A0AAE9WED2_9SCHI</name>
<keyword evidence="8" id="KW-0067">ATP-binding</keyword>
<dbReference type="PANTHER" id="PTHR10534">
    <property type="entry name" value="PYRIDOXAL KINASE"/>
    <property type="match status" value="1"/>
</dbReference>
<dbReference type="InterPro" id="IPR013749">
    <property type="entry name" value="PM/HMP-P_kinase-1"/>
</dbReference>
<dbReference type="EC" id="2.7.1.35" evidence="3"/>